<feature type="compositionally biased region" description="Polar residues" evidence="1">
    <location>
        <begin position="210"/>
        <end position="224"/>
    </location>
</feature>
<dbReference type="InterPro" id="IPR039884">
    <property type="entry name" value="R3HC1/R3HCL"/>
</dbReference>
<dbReference type="InterPro" id="IPR003892">
    <property type="entry name" value="CUE"/>
</dbReference>
<dbReference type="PROSITE" id="PS51061">
    <property type="entry name" value="R3H"/>
    <property type="match status" value="1"/>
</dbReference>
<gene>
    <name evidence="4" type="ORF">VCS650_LOCUS33741</name>
</gene>
<feature type="compositionally biased region" description="Polar residues" evidence="1">
    <location>
        <begin position="471"/>
        <end position="482"/>
    </location>
</feature>
<dbReference type="InterPro" id="IPR009060">
    <property type="entry name" value="UBA-like_sf"/>
</dbReference>
<dbReference type="Gene3D" id="1.10.8.10">
    <property type="entry name" value="DNA helicase RuvA subunit, C-terminal domain"/>
    <property type="match status" value="1"/>
</dbReference>
<feature type="region of interest" description="Disordered" evidence="1">
    <location>
        <begin position="695"/>
        <end position="722"/>
    </location>
</feature>
<dbReference type="PROSITE" id="PS51140">
    <property type="entry name" value="CUE"/>
    <property type="match status" value="1"/>
</dbReference>
<organism evidence="4 5">
    <name type="scientific">Adineta steineri</name>
    <dbReference type="NCBI Taxonomy" id="433720"/>
    <lineage>
        <taxon>Eukaryota</taxon>
        <taxon>Metazoa</taxon>
        <taxon>Spiralia</taxon>
        <taxon>Gnathifera</taxon>
        <taxon>Rotifera</taxon>
        <taxon>Eurotatoria</taxon>
        <taxon>Bdelloidea</taxon>
        <taxon>Adinetida</taxon>
        <taxon>Adinetidae</taxon>
        <taxon>Adineta</taxon>
    </lineage>
</organism>
<dbReference type="PANTHER" id="PTHR21678">
    <property type="entry name" value="GROWTH INHIBITION AND DIFFERENTIATION RELATED PROTEIN 88"/>
    <property type="match status" value="1"/>
</dbReference>
<dbReference type="GO" id="GO:0003676">
    <property type="term" value="F:nucleic acid binding"/>
    <property type="evidence" value="ECO:0007669"/>
    <property type="project" value="UniProtKB-UniRule"/>
</dbReference>
<feature type="domain" description="R3H" evidence="2">
    <location>
        <begin position="325"/>
        <end position="401"/>
    </location>
</feature>
<evidence type="ECO:0000259" key="3">
    <source>
        <dbReference type="PROSITE" id="PS51140"/>
    </source>
</evidence>
<evidence type="ECO:0000313" key="4">
    <source>
        <dbReference type="EMBL" id="CAF1350471.1"/>
    </source>
</evidence>
<feature type="compositionally biased region" description="Polar residues" evidence="1">
    <location>
        <begin position="500"/>
        <end position="516"/>
    </location>
</feature>
<feature type="domain" description="CUE" evidence="3">
    <location>
        <begin position="6"/>
        <end position="49"/>
    </location>
</feature>
<accession>A0A815HCT9</accession>
<dbReference type="InterPro" id="IPR001374">
    <property type="entry name" value="R3H_dom"/>
</dbReference>
<dbReference type="GO" id="GO:0043130">
    <property type="term" value="F:ubiquitin binding"/>
    <property type="evidence" value="ECO:0007669"/>
    <property type="project" value="InterPro"/>
</dbReference>
<name>A0A815HCT9_9BILA</name>
<dbReference type="SUPFAM" id="SSF46934">
    <property type="entry name" value="UBA-like"/>
    <property type="match status" value="1"/>
</dbReference>
<feature type="compositionally biased region" description="Basic and acidic residues" evidence="1">
    <location>
        <begin position="700"/>
        <end position="713"/>
    </location>
</feature>
<dbReference type="SUPFAM" id="SSF82708">
    <property type="entry name" value="R3H domain"/>
    <property type="match status" value="1"/>
</dbReference>
<dbReference type="InterPro" id="IPR036867">
    <property type="entry name" value="R3H_dom_sf"/>
</dbReference>
<dbReference type="InterPro" id="IPR012677">
    <property type="entry name" value="Nucleotide-bd_a/b_plait_sf"/>
</dbReference>
<reference evidence="4" key="1">
    <citation type="submission" date="2021-02" db="EMBL/GenBank/DDBJ databases">
        <authorList>
            <person name="Nowell W R."/>
        </authorList>
    </citation>
    <scope>NUCLEOTIDE SEQUENCE</scope>
</reference>
<dbReference type="Gene3D" id="3.30.70.330">
    <property type="match status" value="1"/>
</dbReference>
<dbReference type="SUPFAM" id="SSF54928">
    <property type="entry name" value="RNA-binding domain, RBD"/>
    <property type="match status" value="1"/>
</dbReference>
<dbReference type="Pfam" id="PF02845">
    <property type="entry name" value="CUE"/>
    <property type="match status" value="1"/>
</dbReference>
<dbReference type="InterPro" id="IPR035979">
    <property type="entry name" value="RBD_domain_sf"/>
</dbReference>
<evidence type="ECO:0000256" key="1">
    <source>
        <dbReference type="SAM" id="MobiDB-lite"/>
    </source>
</evidence>
<dbReference type="EMBL" id="CAJNON010000670">
    <property type="protein sequence ID" value="CAF1350471.1"/>
    <property type="molecule type" value="Genomic_DNA"/>
</dbReference>
<dbReference type="OrthoDB" id="5418203at2759"/>
<feature type="region of interest" description="Disordered" evidence="1">
    <location>
        <begin position="210"/>
        <end position="244"/>
    </location>
</feature>
<sequence length="722" mass="81726">MATSSSRSATIAELRRMFSNLDPTVIESVLTANNGQVDVTIDHLLTMAIDTENQNNIQQALPTIPLRQLPVVPNIYDDDPPPYPGHETTANNHTTIMSSLPQRSSSSSTGNNNNQSNNAHMSENTYSQQDLQIRQWLNTDGQYRMCYIGDLTDDFLRLKFLSKSELKKTISGEKNTTSQYLEDERLAILFQDEKFLNELRHNKDFITTLHSDQPIQSSTNQSRRTTNLLSTKPLPLPTPPTIETSKTPKVRARMLQNVLTQIEQGQTMRTSMVPQESITQNEGYSYGKDDKERIPLPHAPFVPDSESLKSESNEEFIARLRHMGKNSMEKFNQLARKFSTRKDTTSNIGKYSKQSIILLFPSLSSRHRLLVHRLRDQNYSDLFSFSVGEEKNTRRTIICFKSQLMDETTILSPSTDIATSFKTLSLETTASSNDASLAKRRPDQALYKPPRRSKNPEVSSPVSAPSPTPVEDTQQNNDTTKSVKSKVARPSVEPYVPPSRRSQLVNKESLPCTTSINEKNNDDNDDGQEEEEDWEKLLDASDNSLTNHLLEEIQTKFKESVQIKKTTNDYSQWSIDDIQIKEGDLAHVIEVSNFPSTFRTEDLSNAFKTLTRNSFDIKWVDDTHALVIFPDANTALDALQMEYPMFKICSMSQASSASKKKAKSSIEFLQPYKARPQTSSLAANRRICAALGLKNPMSSDKTKTERQKLETAKRNFQIKQIN</sequence>
<protein>
    <recommendedName>
        <fullName evidence="6">R3H domain-containing protein</fullName>
    </recommendedName>
</protein>
<evidence type="ECO:0000259" key="2">
    <source>
        <dbReference type="PROSITE" id="PS51061"/>
    </source>
</evidence>
<proteinExistence type="predicted"/>
<evidence type="ECO:0008006" key="6">
    <source>
        <dbReference type="Google" id="ProtNLM"/>
    </source>
</evidence>
<dbReference type="PANTHER" id="PTHR21678:SF0">
    <property type="entry name" value="C3H1-TYPE DOMAIN-CONTAINING PROTEIN"/>
    <property type="match status" value="1"/>
</dbReference>
<dbReference type="Gene3D" id="3.30.1370.50">
    <property type="entry name" value="R3H-like domain"/>
    <property type="match status" value="1"/>
</dbReference>
<feature type="compositionally biased region" description="Acidic residues" evidence="1">
    <location>
        <begin position="523"/>
        <end position="534"/>
    </location>
</feature>
<feature type="region of interest" description="Disordered" evidence="1">
    <location>
        <begin position="98"/>
        <end position="121"/>
    </location>
</feature>
<comment type="caution">
    <text evidence="4">The sequence shown here is derived from an EMBL/GenBank/DDBJ whole genome shotgun (WGS) entry which is preliminary data.</text>
</comment>
<dbReference type="SMART" id="SM00546">
    <property type="entry name" value="CUE"/>
    <property type="match status" value="1"/>
</dbReference>
<evidence type="ECO:0000313" key="5">
    <source>
        <dbReference type="Proteomes" id="UP000663891"/>
    </source>
</evidence>
<dbReference type="Proteomes" id="UP000663891">
    <property type="component" value="Unassembled WGS sequence"/>
</dbReference>
<dbReference type="AlphaFoldDB" id="A0A815HCT9"/>
<feature type="region of interest" description="Disordered" evidence="1">
    <location>
        <begin position="429"/>
        <end position="534"/>
    </location>
</feature>